<dbReference type="InterPro" id="IPR011948">
    <property type="entry name" value="Dullard_phosphatase"/>
</dbReference>
<dbReference type="PROSITE" id="PS50969">
    <property type="entry name" value="FCP1"/>
    <property type="match status" value="1"/>
</dbReference>
<dbReference type="GO" id="GO:0016791">
    <property type="term" value="F:phosphatase activity"/>
    <property type="evidence" value="ECO:0007669"/>
    <property type="project" value="InterPro"/>
</dbReference>
<name>A0A8S1SSU9_PAROT</name>
<dbReference type="CDD" id="cd07521">
    <property type="entry name" value="HAD_FCP1-like"/>
    <property type="match status" value="1"/>
</dbReference>
<dbReference type="PANTHER" id="PTHR12210">
    <property type="entry name" value="DULLARD PROTEIN PHOSPHATASE"/>
    <property type="match status" value="1"/>
</dbReference>
<dbReference type="NCBIfam" id="TIGR02251">
    <property type="entry name" value="HIF-SF_euk"/>
    <property type="match status" value="1"/>
</dbReference>
<evidence type="ECO:0000313" key="3">
    <source>
        <dbReference type="Proteomes" id="UP000683925"/>
    </source>
</evidence>
<reference evidence="2" key="1">
    <citation type="submission" date="2021-01" db="EMBL/GenBank/DDBJ databases">
        <authorList>
            <consortium name="Genoscope - CEA"/>
            <person name="William W."/>
        </authorList>
    </citation>
    <scope>NUCLEOTIDE SEQUENCE</scope>
</reference>
<accession>A0A8S1SSU9</accession>
<dbReference type="Proteomes" id="UP000683925">
    <property type="component" value="Unassembled WGS sequence"/>
</dbReference>
<dbReference type="OrthoDB" id="290840at2759"/>
<dbReference type="InterPro" id="IPR050365">
    <property type="entry name" value="TIM50"/>
</dbReference>
<dbReference type="Pfam" id="PF03031">
    <property type="entry name" value="NIF"/>
    <property type="match status" value="1"/>
</dbReference>
<proteinExistence type="predicted"/>
<gene>
    <name evidence="2" type="ORF">POCTA_138.1.T0140268</name>
</gene>
<dbReference type="FunFam" id="3.40.50.1000:FF:000093">
    <property type="entry name" value="NLI interacting factor-like phosphatase family protein"/>
    <property type="match status" value="1"/>
</dbReference>
<evidence type="ECO:0000313" key="2">
    <source>
        <dbReference type="EMBL" id="CAD8143000.1"/>
    </source>
</evidence>
<keyword evidence="3" id="KW-1185">Reference proteome</keyword>
<dbReference type="InterPro" id="IPR004274">
    <property type="entry name" value="FCP1_dom"/>
</dbReference>
<dbReference type="OMA" id="DTPKSHA"/>
<dbReference type="EMBL" id="CAJJDP010000014">
    <property type="protein sequence ID" value="CAD8143000.1"/>
    <property type="molecule type" value="Genomic_DNA"/>
</dbReference>
<dbReference type="SMART" id="SM00577">
    <property type="entry name" value="CPDc"/>
    <property type="match status" value="1"/>
</dbReference>
<dbReference type="AlphaFoldDB" id="A0A8S1SSU9"/>
<evidence type="ECO:0000259" key="1">
    <source>
        <dbReference type="PROSITE" id="PS50969"/>
    </source>
</evidence>
<sequence length="308" mass="36381">MNNNDIIYQQQQEQRERKPSILEQLCSCLYFFQKKNVRANERYQLGIDTPKSHARKLCVLDLDETLVHSQFKADNGYDFLLDIIVQSQLFKVFVTVRPGVETFIESLSEYFDIVLWTASLKEYADPVIDIIDPQRRIQTRLYRESCTPIRGGLTKNLNKLGRNLKEVLIIDNSQMSFLFQPENGFLIKDFIQDKNDKELDMLLPFLIWLSQQPDVRPVSKLYQQFMLNNQHSRKNWKKQILSQSMVLNQDNIQKQFEIPRTHTMNHQDFEEIELRQEAGLNSPHVELKIQDQTDDEESKETFEISSNC</sequence>
<feature type="domain" description="FCP1 homology" evidence="1">
    <location>
        <begin position="51"/>
        <end position="209"/>
    </location>
</feature>
<protein>
    <recommendedName>
        <fullName evidence="1">FCP1 homology domain-containing protein</fullName>
    </recommendedName>
</protein>
<organism evidence="2 3">
    <name type="scientific">Paramecium octaurelia</name>
    <dbReference type="NCBI Taxonomy" id="43137"/>
    <lineage>
        <taxon>Eukaryota</taxon>
        <taxon>Sar</taxon>
        <taxon>Alveolata</taxon>
        <taxon>Ciliophora</taxon>
        <taxon>Intramacronucleata</taxon>
        <taxon>Oligohymenophorea</taxon>
        <taxon>Peniculida</taxon>
        <taxon>Parameciidae</taxon>
        <taxon>Paramecium</taxon>
    </lineage>
</organism>
<comment type="caution">
    <text evidence="2">The sequence shown here is derived from an EMBL/GenBank/DDBJ whole genome shotgun (WGS) entry which is preliminary data.</text>
</comment>